<accession>A0AAV4XE53</accession>
<dbReference type="EMBL" id="BPLR01000193">
    <property type="protein sequence ID" value="GIY92753.1"/>
    <property type="molecule type" value="Genomic_DNA"/>
</dbReference>
<sequence>MDARCYGYEIVEDAPHPPEKKKKGKELTRFFDFLCSSICAICFNLLEQKALFRVKCDGDTSSISQTTHRGIDEQSKTP</sequence>
<evidence type="ECO:0000313" key="1">
    <source>
        <dbReference type="EMBL" id="GIY92753.1"/>
    </source>
</evidence>
<keyword evidence="2" id="KW-1185">Reference proteome</keyword>
<evidence type="ECO:0000313" key="2">
    <source>
        <dbReference type="Proteomes" id="UP001054945"/>
    </source>
</evidence>
<protein>
    <submittedName>
        <fullName evidence="1">Uncharacterized protein</fullName>
    </submittedName>
</protein>
<dbReference type="Proteomes" id="UP001054945">
    <property type="component" value="Unassembled WGS sequence"/>
</dbReference>
<gene>
    <name evidence="1" type="ORF">CEXT_246451</name>
</gene>
<dbReference type="AlphaFoldDB" id="A0AAV4XE53"/>
<name>A0AAV4XE53_CAEEX</name>
<proteinExistence type="predicted"/>
<comment type="caution">
    <text evidence="1">The sequence shown here is derived from an EMBL/GenBank/DDBJ whole genome shotgun (WGS) entry which is preliminary data.</text>
</comment>
<organism evidence="1 2">
    <name type="scientific">Caerostris extrusa</name>
    <name type="common">Bark spider</name>
    <name type="synonym">Caerostris bankana</name>
    <dbReference type="NCBI Taxonomy" id="172846"/>
    <lineage>
        <taxon>Eukaryota</taxon>
        <taxon>Metazoa</taxon>
        <taxon>Ecdysozoa</taxon>
        <taxon>Arthropoda</taxon>
        <taxon>Chelicerata</taxon>
        <taxon>Arachnida</taxon>
        <taxon>Araneae</taxon>
        <taxon>Araneomorphae</taxon>
        <taxon>Entelegynae</taxon>
        <taxon>Araneoidea</taxon>
        <taxon>Araneidae</taxon>
        <taxon>Caerostris</taxon>
    </lineage>
</organism>
<reference evidence="1 2" key="1">
    <citation type="submission" date="2021-06" db="EMBL/GenBank/DDBJ databases">
        <title>Caerostris extrusa draft genome.</title>
        <authorList>
            <person name="Kono N."/>
            <person name="Arakawa K."/>
        </authorList>
    </citation>
    <scope>NUCLEOTIDE SEQUENCE [LARGE SCALE GENOMIC DNA]</scope>
</reference>